<comment type="caution">
    <text evidence="2">The sequence shown here is derived from an EMBL/GenBank/DDBJ whole genome shotgun (WGS) entry which is preliminary data.</text>
</comment>
<dbReference type="EMBL" id="SVCA01000002">
    <property type="protein sequence ID" value="MBE6084335.1"/>
    <property type="molecule type" value="Genomic_DNA"/>
</dbReference>
<accession>A0A927WH23</accession>
<sequence>MKDLLRNALKGSDLDKVTGGSKPKEKEPDLEKVPVPVPPNIINPIPILERDKTDISFPSGSKTKKDDKKK</sequence>
<name>A0A927WH23_SELRU</name>
<evidence type="ECO:0000313" key="2">
    <source>
        <dbReference type="EMBL" id="MBE6084335.1"/>
    </source>
</evidence>
<evidence type="ECO:0000256" key="1">
    <source>
        <dbReference type="SAM" id="MobiDB-lite"/>
    </source>
</evidence>
<protein>
    <submittedName>
        <fullName evidence="2">Uncharacterized protein</fullName>
    </submittedName>
</protein>
<proteinExistence type="predicted"/>
<organism evidence="2 3">
    <name type="scientific">Selenomonas ruminantium</name>
    <dbReference type="NCBI Taxonomy" id="971"/>
    <lineage>
        <taxon>Bacteria</taxon>
        <taxon>Bacillati</taxon>
        <taxon>Bacillota</taxon>
        <taxon>Negativicutes</taxon>
        <taxon>Selenomonadales</taxon>
        <taxon>Selenomonadaceae</taxon>
        <taxon>Selenomonas</taxon>
    </lineage>
</organism>
<feature type="region of interest" description="Disordered" evidence="1">
    <location>
        <begin position="1"/>
        <end position="70"/>
    </location>
</feature>
<dbReference type="AlphaFoldDB" id="A0A927WH23"/>
<gene>
    <name evidence="2" type="ORF">E7203_02495</name>
</gene>
<feature type="compositionally biased region" description="Basic and acidic residues" evidence="1">
    <location>
        <begin position="12"/>
        <end position="32"/>
    </location>
</feature>
<dbReference type="RefSeq" id="WP_303668349.1">
    <property type="nucleotide sequence ID" value="NZ_SVCA01000002.1"/>
</dbReference>
<reference evidence="2" key="1">
    <citation type="submission" date="2019-04" db="EMBL/GenBank/DDBJ databases">
        <title>Evolution of Biomass-Degrading Anaerobic Consortia Revealed by Metagenomics.</title>
        <authorList>
            <person name="Peng X."/>
        </authorList>
    </citation>
    <scope>NUCLEOTIDE SEQUENCE</scope>
    <source>
        <strain evidence="2">SIG242</strain>
    </source>
</reference>
<evidence type="ECO:0000313" key="3">
    <source>
        <dbReference type="Proteomes" id="UP000772151"/>
    </source>
</evidence>
<dbReference type="Proteomes" id="UP000772151">
    <property type="component" value="Unassembled WGS sequence"/>
</dbReference>